<dbReference type="RefSeq" id="WP_092376278.1">
    <property type="nucleotide sequence ID" value="NZ_LT629797.1"/>
</dbReference>
<reference evidence="1" key="1">
    <citation type="submission" date="2016-10" db="EMBL/GenBank/DDBJ databases">
        <authorList>
            <person name="de Groot N.N."/>
        </authorList>
    </citation>
    <scope>NUCLEOTIDE SEQUENCE [LARGE SCALE GENOMIC DNA]</scope>
    <source>
        <strain evidence="1">KCTC 32246</strain>
    </source>
</reference>
<keyword evidence="3" id="KW-1185">Reference proteome</keyword>
<dbReference type="Proteomes" id="UP000198675">
    <property type="component" value="Chromosome I"/>
</dbReference>
<dbReference type="EMBL" id="LT629797">
    <property type="protein sequence ID" value="SDV03708.1"/>
    <property type="molecule type" value="Genomic_DNA"/>
</dbReference>
<dbReference type="Pfam" id="PF11363">
    <property type="entry name" value="DUF3164"/>
    <property type="match status" value="1"/>
</dbReference>
<evidence type="ECO:0000313" key="1">
    <source>
        <dbReference type="EMBL" id="SDU82447.1"/>
    </source>
</evidence>
<sequence>MADQIEIPAGFVKNAAGHLVPEHQVREHDKLRDSVARELATQAVAISEALAAFKAKALADIDDLIAISLERYQVKLGGKKGNVSITTYDGEFKIEKALADRLTFTEEILATKELIYTCIHKWSAGAHTHLLALVDRAFTGRNGQIRTNDVLGLLRLDIDDPEWKTAMRALKDAIQVNGKAVYIRVYKRVGDDRYEPVNLGLAGV</sequence>
<accession>A0A1H2LN59</accession>
<dbReference type="AlphaFoldDB" id="A0A1H2LN59"/>
<reference evidence="3" key="2">
    <citation type="submission" date="2016-10" db="EMBL/GenBank/DDBJ databases">
        <authorList>
            <person name="Varghese N."/>
            <person name="Submissions S."/>
        </authorList>
    </citation>
    <scope>NUCLEOTIDE SEQUENCE [LARGE SCALE GENOMIC DNA]</scope>
    <source>
        <strain evidence="3">KCTC 32246</strain>
    </source>
</reference>
<evidence type="ECO:0000313" key="2">
    <source>
        <dbReference type="EMBL" id="SDV03708.1"/>
    </source>
</evidence>
<evidence type="ECO:0008006" key="4">
    <source>
        <dbReference type="Google" id="ProtNLM"/>
    </source>
</evidence>
<protein>
    <recommendedName>
        <fullName evidence="4">Sulfate transporter</fullName>
    </recommendedName>
</protein>
<name>A0A1H2LN59_9PSED</name>
<evidence type="ECO:0000313" key="3">
    <source>
        <dbReference type="Proteomes" id="UP000198675"/>
    </source>
</evidence>
<dbReference type="InterPro" id="IPR021505">
    <property type="entry name" value="Phage_B3_Orf6"/>
</dbReference>
<gene>
    <name evidence="1" type="ORF">SAMN05216363_1912</name>
    <name evidence="2" type="ORF">SAMN05216363_5205</name>
</gene>
<organism evidence="1 3">
    <name type="scientific">Pseudomonas sihuiensis</name>
    <dbReference type="NCBI Taxonomy" id="1274359"/>
    <lineage>
        <taxon>Bacteria</taxon>
        <taxon>Pseudomonadati</taxon>
        <taxon>Pseudomonadota</taxon>
        <taxon>Gammaproteobacteria</taxon>
        <taxon>Pseudomonadales</taxon>
        <taxon>Pseudomonadaceae</taxon>
        <taxon>Pseudomonas</taxon>
    </lineage>
</organism>
<proteinExistence type="predicted"/>
<dbReference type="EMBL" id="LT629797">
    <property type="protein sequence ID" value="SDU82447.1"/>
    <property type="molecule type" value="Genomic_DNA"/>
</dbReference>